<feature type="region of interest" description="Disordered" evidence="1">
    <location>
        <begin position="41"/>
        <end position="61"/>
    </location>
</feature>
<keyword evidence="2" id="KW-0732">Signal</keyword>
<feature type="signal peptide" evidence="2">
    <location>
        <begin position="1"/>
        <end position="24"/>
    </location>
</feature>
<sequence length="61" mass="6400">MKKAGVLALLVVAIFATQAGAASAATTNIFYPDPLVTNPDIFDPDPEISNPFDPDPLVQSN</sequence>
<name>A0A1Y0IMQ9_9BACL</name>
<accession>A0A1Y0IMQ9</accession>
<dbReference type="KEGG" id="tum:CBW65_10260"/>
<dbReference type="Proteomes" id="UP000195437">
    <property type="component" value="Chromosome"/>
</dbReference>
<dbReference type="RefSeq" id="WP_087456718.1">
    <property type="nucleotide sequence ID" value="NZ_CP021434.1"/>
</dbReference>
<dbReference type="AlphaFoldDB" id="A0A1Y0IMQ9"/>
<protein>
    <submittedName>
        <fullName evidence="3">Uncharacterized protein</fullName>
    </submittedName>
</protein>
<proteinExistence type="predicted"/>
<organism evidence="3 4">
    <name type="scientific">Tumebacillus avium</name>
    <dbReference type="NCBI Taxonomy" id="1903704"/>
    <lineage>
        <taxon>Bacteria</taxon>
        <taxon>Bacillati</taxon>
        <taxon>Bacillota</taxon>
        <taxon>Bacilli</taxon>
        <taxon>Bacillales</taxon>
        <taxon>Alicyclobacillaceae</taxon>
        <taxon>Tumebacillus</taxon>
    </lineage>
</organism>
<evidence type="ECO:0000256" key="2">
    <source>
        <dbReference type="SAM" id="SignalP"/>
    </source>
</evidence>
<evidence type="ECO:0000256" key="1">
    <source>
        <dbReference type="SAM" id="MobiDB-lite"/>
    </source>
</evidence>
<feature type="chain" id="PRO_5012304820" evidence="2">
    <location>
        <begin position="25"/>
        <end position="61"/>
    </location>
</feature>
<evidence type="ECO:0000313" key="4">
    <source>
        <dbReference type="Proteomes" id="UP000195437"/>
    </source>
</evidence>
<dbReference type="EMBL" id="CP021434">
    <property type="protein sequence ID" value="ARU61339.1"/>
    <property type="molecule type" value="Genomic_DNA"/>
</dbReference>
<gene>
    <name evidence="3" type="ORF">CBW65_10260</name>
</gene>
<keyword evidence="4" id="KW-1185">Reference proteome</keyword>
<reference evidence="4" key="1">
    <citation type="submission" date="2017-05" db="EMBL/GenBank/DDBJ databases">
        <authorList>
            <person name="Sung H."/>
        </authorList>
    </citation>
    <scope>NUCLEOTIDE SEQUENCE [LARGE SCALE GENOMIC DNA]</scope>
    <source>
        <strain evidence="4">AR23208</strain>
    </source>
</reference>
<evidence type="ECO:0000313" key="3">
    <source>
        <dbReference type="EMBL" id="ARU61339.1"/>
    </source>
</evidence>